<feature type="domain" description="Beta-ketoacyl-[acyl-carrier-protein] synthase III C-terminal" evidence="3">
    <location>
        <begin position="168"/>
        <end position="256"/>
    </location>
</feature>
<evidence type="ECO:0000259" key="3">
    <source>
        <dbReference type="Pfam" id="PF08541"/>
    </source>
</evidence>
<sequence length="258" mass="28908">MLFRTLDATFSPPYRDRRHIQAILLTYRYCTFPYWMDLPRRIQSRYRLSPNVNGYAITDLTCSNNAKIFEVASILLSRSADERATVLCIAVDMEIEDSERGGDDFFVIGDAAAAFVLGLRGPGDRILAFDDKSDTRHIRLDSEFKNQGFVAGPNYFLTLIKVLERTVKAAGLSFEDIDLFIPHNASEETMKVAANLMKVPIEKFFFEGMSSVGHCGNSDLFINYSLAVRSGKIKANDYYMFISIGLGGGISCVVCRKA</sequence>
<evidence type="ECO:0000256" key="2">
    <source>
        <dbReference type="ARBA" id="ARBA00023315"/>
    </source>
</evidence>
<keyword evidence="5" id="KW-1185">Reference proteome</keyword>
<reference evidence="5" key="1">
    <citation type="journal article" date="2019" name="Int. J. Syst. Evol. Microbiol.">
        <title>The Global Catalogue of Microorganisms (GCM) 10K type strain sequencing project: providing services to taxonomists for standard genome sequencing and annotation.</title>
        <authorList>
            <consortium name="The Broad Institute Genomics Platform"/>
            <consortium name="The Broad Institute Genome Sequencing Center for Infectious Disease"/>
            <person name="Wu L."/>
            <person name="Ma J."/>
        </authorList>
    </citation>
    <scope>NUCLEOTIDE SEQUENCE [LARGE SCALE GENOMIC DNA]</scope>
    <source>
        <strain evidence="5">CGMCC 1.18575</strain>
    </source>
</reference>
<protein>
    <submittedName>
        <fullName evidence="4">3-oxoacyl-[acyl-carrier-protein] synthase III C-terminal domain-containing protein</fullName>
    </submittedName>
</protein>
<gene>
    <name evidence="4" type="ORF">ACFPOF_31880</name>
</gene>
<dbReference type="InterPro" id="IPR013747">
    <property type="entry name" value="ACP_syn_III_C"/>
</dbReference>
<dbReference type="Pfam" id="PF08541">
    <property type="entry name" value="ACP_syn_III_C"/>
    <property type="match status" value="1"/>
</dbReference>
<keyword evidence="1" id="KW-0808">Transferase</keyword>
<evidence type="ECO:0000256" key="1">
    <source>
        <dbReference type="ARBA" id="ARBA00022679"/>
    </source>
</evidence>
<dbReference type="SUPFAM" id="SSF53901">
    <property type="entry name" value="Thiolase-like"/>
    <property type="match status" value="2"/>
</dbReference>
<dbReference type="PANTHER" id="PTHR34069:SF2">
    <property type="entry name" value="BETA-KETOACYL-[ACYL-CARRIER-PROTEIN] SYNTHASE III"/>
    <property type="match status" value="1"/>
</dbReference>
<dbReference type="PANTHER" id="PTHR34069">
    <property type="entry name" value="3-OXOACYL-[ACYL-CARRIER-PROTEIN] SYNTHASE 3"/>
    <property type="match status" value="1"/>
</dbReference>
<keyword evidence="2" id="KW-0012">Acyltransferase</keyword>
<comment type="caution">
    <text evidence="4">The sequence shown here is derived from an EMBL/GenBank/DDBJ whole genome shotgun (WGS) entry which is preliminary data.</text>
</comment>
<proteinExistence type="predicted"/>
<name>A0ABW0I222_9BACL</name>
<dbReference type="Gene3D" id="3.40.47.10">
    <property type="match status" value="1"/>
</dbReference>
<dbReference type="EMBL" id="JBHSMI010000067">
    <property type="protein sequence ID" value="MFC5407354.1"/>
    <property type="molecule type" value="Genomic_DNA"/>
</dbReference>
<organism evidence="4 5">
    <name type="scientific">Cohnella soli</name>
    <dbReference type="NCBI Taxonomy" id="425005"/>
    <lineage>
        <taxon>Bacteria</taxon>
        <taxon>Bacillati</taxon>
        <taxon>Bacillota</taxon>
        <taxon>Bacilli</taxon>
        <taxon>Bacillales</taxon>
        <taxon>Paenibacillaceae</taxon>
        <taxon>Cohnella</taxon>
    </lineage>
</organism>
<evidence type="ECO:0000313" key="4">
    <source>
        <dbReference type="EMBL" id="MFC5407354.1"/>
    </source>
</evidence>
<accession>A0ABW0I222</accession>
<evidence type="ECO:0000313" key="5">
    <source>
        <dbReference type="Proteomes" id="UP001596113"/>
    </source>
</evidence>
<dbReference type="InterPro" id="IPR016039">
    <property type="entry name" value="Thiolase-like"/>
</dbReference>
<dbReference type="Proteomes" id="UP001596113">
    <property type="component" value="Unassembled WGS sequence"/>
</dbReference>
<dbReference type="RefSeq" id="WP_378139945.1">
    <property type="nucleotide sequence ID" value="NZ_JBHSMI010000067.1"/>
</dbReference>